<feature type="chain" id="PRO_5017628912" evidence="1">
    <location>
        <begin position="26"/>
        <end position="165"/>
    </location>
</feature>
<gene>
    <name evidence="3" type="ORF">DXX94_12410</name>
</gene>
<keyword evidence="4" id="KW-1185">Reference proteome</keyword>
<dbReference type="PANTHER" id="PTHR35535">
    <property type="entry name" value="HEAT SHOCK PROTEIN HSLJ"/>
    <property type="match status" value="1"/>
</dbReference>
<dbReference type="Gene3D" id="2.40.128.270">
    <property type="match status" value="1"/>
</dbReference>
<evidence type="ECO:0000313" key="3">
    <source>
        <dbReference type="EMBL" id="REL31450.1"/>
    </source>
</evidence>
<dbReference type="InterPro" id="IPR038670">
    <property type="entry name" value="HslJ-like_sf"/>
</dbReference>
<dbReference type="InterPro" id="IPR005184">
    <property type="entry name" value="DUF306_Meta_HslJ"/>
</dbReference>
<organism evidence="3 4">
    <name type="scientific">Thalassotalea euphylliae</name>
    <dbReference type="NCBI Taxonomy" id="1655234"/>
    <lineage>
        <taxon>Bacteria</taxon>
        <taxon>Pseudomonadati</taxon>
        <taxon>Pseudomonadota</taxon>
        <taxon>Gammaproteobacteria</taxon>
        <taxon>Alteromonadales</taxon>
        <taxon>Colwelliaceae</taxon>
        <taxon>Thalassotalea</taxon>
    </lineage>
</organism>
<dbReference type="PROSITE" id="PS51257">
    <property type="entry name" value="PROKAR_LIPOPROTEIN"/>
    <property type="match status" value="1"/>
</dbReference>
<proteinExistence type="predicted"/>
<dbReference type="AlphaFoldDB" id="A0A3E0U3Y5"/>
<feature type="signal peptide" evidence="1">
    <location>
        <begin position="1"/>
        <end position="25"/>
    </location>
</feature>
<sequence length="165" mass="18342">MTKGTTLVCVIATTLLLLSACSYQAPVNSVSQTPESTNSQQQTGQVSDESGLTRLYQRQWQLVQLAGTEALNGKGDKPVSLRFEPQKQQVSGFAGCNRYFGAYTIKQDALSFGHLAMTKMFCQQGMELEAKFAKAITQVSTYRFSEQFLEFIDQQGQTIARFKQD</sequence>
<dbReference type="Proteomes" id="UP000256899">
    <property type="component" value="Unassembled WGS sequence"/>
</dbReference>
<name>A0A3E0U3Y5_9GAMM</name>
<dbReference type="Pfam" id="PF03724">
    <property type="entry name" value="META"/>
    <property type="match status" value="1"/>
</dbReference>
<dbReference type="RefSeq" id="WP_116016289.1">
    <property type="nucleotide sequence ID" value="NZ_QUOT01000001.1"/>
</dbReference>
<protein>
    <submittedName>
        <fullName evidence="3">META domain-containing protein</fullName>
    </submittedName>
</protein>
<evidence type="ECO:0000259" key="2">
    <source>
        <dbReference type="Pfam" id="PF03724"/>
    </source>
</evidence>
<accession>A0A3E0U3Y5</accession>
<comment type="caution">
    <text evidence="3">The sequence shown here is derived from an EMBL/GenBank/DDBJ whole genome shotgun (WGS) entry which is preliminary data.</text>
</comment>
<evidence type="ECO:0000313" key="4">
    <source>
        <dbReference type="Proteomes" id="UP000256899"/>
    </source>
</evidence>
<dbReference type="PANTHER" id="PTHR35535:SF1">
    <property type="entry name" value="HEAT SHOCK PROTEIN HSLJ"/>
    <property type="match status" value="1"/>
</dbReference>
<keyword evidence="1" id="KW-0732">Signal</keyword>
<reference evidence="4" key="1">
    <citation type="submission" date="2018-08" db="EMBL/GenBank/DDBJ databases">
        <title>Thalassotalea euphylliae genome.</title>
        <authorList>
            <person name="Summers S."/>
            <person name="Rice S.A."/>
            <person name="Freckelton M.L."/>
            <person name="Nedved B.T."/>
            <person name="Hadfield M.G."/>
        </authorList>
    </citation>
    <scope>NUCLEOTIDE SEQUENCE [LARGE SCALE GENOMIC DNA]</scope>
    <source>
        <strain evidence="4">H3</strain>
    </source>
</reference>
<evidence type="ECO:0000256" key="1">
    <source>
        <dbReference type="SAM" id="SignalP"/>
    </source>
</evidence>
<feature type="domain" description="DUF306" evidence="2">
    <location>
        <begin position="55"/>
        <end position="163"/>
    </location>
</feature>
<dbReference type="InterPro" id="IPR053147">
    <property type="entry name" value="Hsp_HslJ-like"/>
</dbReference>
<dbReference type="EMBL" id="QUOT01000001">
    <property type="protein sequence ID" value="REL31450.1"/>
    <property type="molecule type" value="Genomic_DNA"/>
</dbReference>